<organism evidence="2 3">
    <name type="scientific">Linum trigynum</name>
    <dbReference type="NCBI Taxonomy" id="586398"/>
    <lineage>
        <taxon>Eukaryota</taxon>
        <taxon>Viridiplantae</taxon>
        <taxon>Streptophyta</taxon>
        <taxon>Embryophyta</taxon>
        <taxon>Tracheophyta</taxon>
        <taxon>Spermatophyta</taxon>
        <taxon>Magnoliopsida</taxon>
        <taxon>eudicotyledons</taxon>
        <taxon>Gunneridae</taxon>
        <taxon>Pentapetalae</taxon>
        <taxon>rosids</taxon>
        <taxon>fabids</taxon>
        <taxon>Malpighiales</taxon>
        <taxon>Linaceae</taxon>
        <taxon>Linum</taxon>
    </lineage>
</organism>
<proteinExistence type="predicted"/>
<evidence type="ECO:0000313" key="3">
    <source>
        <dbReference type="Proteomes" id="UP001497516"/>
    </source>
</evidence>
<keyword evidence="1" id="KW-0472">Membrane</keyword>
<keyword evidence="1" id="KW-1133">Transmembrane helix</keyword>
<gene>
    <name evidence="2" type="ORF">LTRI10_LOCUS50565</name>
</gene>
<protein>
    <submittedName>
        <fullName evidence="2">Uncharacterized protein</fullName>
    </submittedName>
</protein>
<accession>A0AAV2GKD6</accession>
<feature type="transmembrane region" description="Helical" evidence="1">
    <location>
        <begin position="12"/>
        <end position="32"/>
    </location>
</feature>
<keyword evidence="3" id="KW-1185">Reference proteome</keyword>
<sequence>METSSSIADISFFGHSVASFVFPFIAGTSYVGDGFLRRHRDKLDPATLVHSSVSPSSPPISAVAPLPGSISSRDSALSKHCSSGQPSPLPAPYFFFLREEPFSASTAGEASPTITVVSLSVSASLPRSTPA</sequence>
<evidence type="ECO:0000256" key="1">
    <source>
        <dbReference type="SAM" id="Phobius"/>
    </source>
</evidence>
<evidence type="ECO:0000313" key="2">
    <source>
        <dbReference type="EMBL" id="CAL1411191.1"/>
    </source>
</evidence>
<dbReference type="AlphaFoldDB" id="A0AAV2GKD6"/>
<name>A0AAV2GKD6_9ROSI</name>
<reference evidence="2 3" key="1">
    <citation type="submission" date="2024-04" db="EMBL/GenBank/DDBJ databases">
        <authorList>
            <person name="Fracassetti M."/>
        </authorList>
    </citation>
    <scope>NUCLEOTIDE SEQUENCE [LARGE SCALE GENOMIC DNA]</scope>
</reference>
<keyword evidence="1" id="KW-0812">Transmembrane</keyword>
<dbReference type="Proteomes" id="UP001497516">
    <property type="component" value="Chromosome 9"/>
</dbReference>
<dbReference type="EMBL" id="OZ034822">
    <property type="protein sequence ID" value="CAL1411191.1"/>
    <property type="molecule type" value="Genomic_DNA"/>
</dbReference>